<evidence type="ECO:0000259" key="3">
    <source>
        <dbReference type="PROSITE" id="PS50305"/>
    </source>
</evidence>
<keyword evidence="2" id="KW-0520">NAD</keyword>
<dbReference type="OrthoDB" id="9376at10239"/>
<dbReference type="Proteomes" id="UP000202888">
    <property type="component" value="Segment"/>
</dbReference>
<dbReference type="SUPFAM" id="SSF52467">
    <property type="entry name" value="DHS-like NAD/FAD-binding domain"/>
    <property type="match status" value="1"/>
</dbReference>
<dbReference type="InterPro" id="IPR026590">
    <property type="entry name" value="Ssirtuin_cat_dom"/>
</dbReference>
<proteinExistence type="predicted"/>
<dbReference type="RefSeq" id="YP_009201322.1">
    <property type="nucleotide sequence ID" value="NC_028829.1"/>
</dbReference>
<dbReference type="InterPro" id="IPR050134">
    <property type="entry name" value="NAD-dep_sirtuin_deacylases"/>
</dbReference>
<evidence type="ECO:0000256" key="2">
    <source>
        <dbReference type="ARBA" id="ARBA00023027"/>
    </source>
</evidence>
<reference evidence="4 5" key="1">
    <citation type="journal article" date="2016" name="Genom Data">
        <title>Complete genome sequence of a giant Vibrio phage ValKK3 infecting Vibrio alginolyticus.</title>
        <authorList>
            <person name="Lal T.M."/>
            <person name="Sano M."/>
            <person name="Hatai K."/>
            <person name="Ransangan J."/>
        </authorList>
    </citation>
    <scope>NUCLEOTIDE SEQUENCE [LARGE SCALE GENOMIC DNA]</scope>
</reference>
<dbReference type="PROSITE" id="PS50305">
    <property type="entry name" value="SIRTUIN"/>
    <property type="match status" value="1"/>
</dbReference>
<dbReference type="Gene3D" id="3.40.50.1220">
    <property type="entry name" value="TPP-binding domain"/>
    <property type="match status" value="1"/>
</dbReference>
<sequence length="253" mass="28760">MRIFIFSGAGLDAESGISTFRDANGLWENHDIMEVCNINTFANNYEVTHRFYNERRKQLAEVHPNSAHYKIAELCEKYDVDNYTANVSDLLERAGCKDVKHIHGELTKIVQDYTSKDSTVIDIGYNEYELRTGRRDKPGVVFFNEGAPLYTHFWGDIDTLLPTDIAIVVGSTLEINPIHWDLSATGCKFILINPTGIDTEKHSALNEAIRMCDVFINKPATEAFDEIDTHIEEHISRNFPNGLLDYRGNSVNR</sequence>
<dbReference type="EMBL" id="KP671755">
    <property type="protein sequence ID" value="AJT61060.1"/>
    <property type="molecule type" value="Genomic_DNA"/>
</dbReference>
<evidence type="ECO:0000313" key="4">
    <source>
        <dbReference type="EMBL" id="AJT61060.1"/>
    </source>
</evidence>
<dbReference type="Pfam" id="PF02146">
    <property type="entry name" value="SIR2"/>
    <property type="match status" value="1"/>
</dbReference>
<evidence type="ECO:0000256" key="1">
    <source>
        <dbReference type="ARBA" id="ARBA00022679"/>
    </source>
</evidence>
<dbReference type="GO" id="GO:0070403">
    <property type="term" value="F:NAD+ binding"/>
    <property type="evidence" value="ECO:0007669"/>
    <property type="project" value="InterPro"/>
</dbReference>
<dbReference type="InterPro" id="IPR003000">
    <property type="entry name" value="Sirtuin"/>
</dbReference>
<name>A0A0D4DB12_9CAUD</name>
<keyword evidence="5" id="KW-1185">Reference proteome</keyword>
<feature type="domain" description="Deacetylase sirtuin-type" evidence="3">
    <location>
        <begin position="1"/>
        <end position="234"/>
    </location>
</feature>
<accession>A0A0D4DB12</accession>
<evidence type="ECO:0000313" key="5">
    <source>
        <dbReference type="Proteomes" id="UP000202888"/>
    </source>
</evidence>
<organism evidence="4 5">
    <name type="scientific">Vibrio phage ValKK3</name>
    <dbReference type="NCBI Taxonomy" id="1610855"/>
    <lineage>
        <taxon>Viruses</taxon>
        <taxon>Duplodnaviria</taxon>
        <taxon>Heunggongvirae</taxon>
        <taxon>Uroviricota</taxon>
        <taxon>Caudoviricetes</taxon>
        <taxon>Pantevenvirales</taxon>
        <taxon>Straboviridae</taxon>
        <taxon>Schizotequatrovirus</taxon>
        <taxon>Schizotequatrovirus valkk3</taxon>
    </lineage>
</organism>
<dbReference type="PANTHER" id="PTHR11085:SF4">
    <property type="entry name" value="NAD-DEPENDENT PROTEIN DEACYLASE"/>
    <property type="match status" value="1"/>
</dbReference>
<protein>
    <submittedName>
        <fullName evidence="4">NAD-dependent deacetylase</fullName>
    </submittedName>
</protein>
<dbReference type="GeneID" id="26628545"/>
<keyword evidence="1" id="KW-0808">Transferase</keyword>
<dbReference type="Gene3D" id="3.30.1600.10">
    <property type="entry name" value="SIR2/SIRT2 'Small Domain"/>
    <property type="match status" value="1"/>
</dbReference>
<dbReference type="InterPro" id="IPR029035">
    <property type="entry name" value="DHS-like_NAD/FAD-binding_dom"/>
</dbReference>
<dbReference type="PANTHER" id="PTHR11085">
    <property type="entry name" value="NAD-DEPENDENT PROTEIN DEACYLASE SIRTUIN-5, MITOCHONDRIAL-RELATED"/>
    <property type="match status" value="1"/>
</dbReference>
<dbReference type="GO" id="GO:0017136">
    <property type="term" value="F:histone deacetylase activity, NAD-dependent"/>
    <property type="evidence" value="ECO:0007669"/>
    <property type="project" value="TreeGrafter"/>
</dbReference>
<dbReference type="KEGG" id="vg:26628545"/>
<dbReference type="InterPro" id="IPR026591">
    <property type="entry name" value="Sirtuin_cat_small_dom_sf"/>
</dbReference>